<dbReference type="Pfam" id="PF07820">
    <property type="entry name" value="TraC"/>
    <property type="match status" value="1"/>
</dbReference>
<protein>
    <recommendedName>
        <fullName evidence="2">Conjugal transfer protein TraC</fullName>
    </recommendedName>
</protein>
<dbReference type="EMBL" id="AAMBNR010000020">
    <property type="protein sequence ID" value="EDF6616194.1"/>
    <property type="molecule type" value="Genomic_DNA"/>
</dbReference>
<accession>A0A628ZC94</accession>
<name>A0A628ZC94_SALNE</name>
<dbReference type="AlphaFoldDB" id="A0A628ZC94"/>
<comment type="caution">
    <text evidence="1">The sequence shown here is derived from an EMBL/GenBank/DDBJ whole genome shotgun (WGS) entry which is preliminary data.</text>
</comment>
<organism evidence="1">
    <name type="scientific">Salmonella newport</name>
    <dbReference type="NCBI Taxonomy" id="108619"/>
    <lineage>
        <taxon>Bacteria</taxon>
        <taxon>Pseudomonadati</taxon>
        <taxon>Pseudomonadota</taxon>
        <taxon>Gammaproteobacteria</taxon>
        <taxon>Enterobacterales</taxon>
        <taxon>Enterobacteriaceae</taxon>
        <taxon>Salmonella</taxon>
    </lineage>
</organism>
<dbReference type="InterPro" id="IPR012930">
    <property type="entry name" value="TraC"/>
</dbReference>
<gene>
    <name evidence="1" type="ORF">B1B77_23385</name>
</gene>
<reference evidence="1" key="1">
    <citation type="submission" date="2018-07" db="EMBL/GenBank/DDBJ databases">
        <authorList>
            <consortium name="PulseNet: The National Subtyping Network for Foodborne Disease Surveillance"/>
            <person name="Tarr C.L."/>
            <person name="Trees E."/>
            <person name="Katz L.S."/>
            <person name="Carleton-Romer H.A."/>
            <person name="Stroika S."/>
            <person name="Kucerova Z."/>
            <person name="Roache K.F."/>
            <person name="Sabol A.L."/>
            <person name="Besser J."/>
            <person name="Gerner-Smidt P."/>
        </authorList>
    </citation>
    <scope>NUCLEOTIDE SEQUENCE</scope>
    <source>
        <strain evidence="1">PNUSAS007861</strain>
    </source>
</reference>
<evidence type="ECO:0000313" key="1">
    <source>
        <dbReference type="EMBL" id="EDF6616194.1"/>
    </source>
</evidence>
<sequence>MAKPTLKERRAKALAEVEAAKSKLAQLETAAAERIGRLALKAGLVDLDLSDEQLSAEFDAIASKFRNRPAVASSTNPTTTSEG</sequence>
<evidence type="ECO:0008006" key="2">
    <source>
        <dbReference type="Google" id="ProtNLM"/>
    </source>
</evidence>
<proteinExistence type="predicted"/>